<dbReference type="VEuPathDB" id="MicrosporidiaDB:H312_03009"/>
<evidence type="ECO:0000256" key="1">
    <source>
        <dbReference type="SAM" id="Phobius"/>
    </source>
</evidence>
<dbReference type="EMBL" id="KK365250">
    <property type="protein sequence ID" value="KCZ79602.1"/>
    <property type="molecule type" value="Genomic_DNA"/>
</dbReference>
<keyword evidence="1" id="KW-1133">Transmembrane helix</keyword>
<dbReference type="HOGENOM" id="CLU_101232_0_0_1"/>
<sequence length="248" mass="28792">FTTIFSFFVTSIHQRCISFCLENRQLLKSEIKNNSYSISELLVSLVLLCCFQSVALFILFSIIINAINIDLFLLVFFILLPFVFLFTLISILISFLVPFIAPFISVVVHSLWLILSYVMVSKGLSGLSMDITKLPCGLLIMFIGMVFQFFPDLLYINLVKNIYFINFAKCFKKNTIDYDQIEIALARKHFKTYILALCGYIGDDYHDNWRFFLSAAVAVLIIYLLVINLIYSLKVRLLIPFRYRLQKK</sequence>
<keyword evidence="1" id="KW-0812">Transmembrane</keyword>
<dbReference type="AlphaFoldDB" id="A0A059EXM9"/>
<feature type="transmembrane region" description="Helical" evidence="1">
    <location>
        <begin position="99"/>
        <end position="120"/>
    </location>
</feature>
<dbReference type="OrthoDB" id="10378981at2759"/>
<organism evidence="2 3">
    <name type="scientific">Anncaliia algerae PRA339</name>
    <dbReference type="NCBI Taxonomy" id="1288291"/>
    <lineage>
        <taxon>Eukaryota</taxon>
        <taxon>Fungi</taxon>
        <taxon>Fungi incertae sedis</taxon>
        <taxon>Microsporidia</taxon>
        <taxon>Tubulinosematoidea</taxon>
        <taxon>Tubulinosematidae</taxon>
        <taxon>Anncaliia</taxon>
    </lineage>
</organism>
<feature type="transmembrane region" description="Helical" evidence="1">
    <location>
        <begin position="71"/>
        <end position="93"/>
    </location>
</feature>
<proteinExistence type="predicted"/>
<feature type="transmembrane region" description="Helical" evidence="1">
    <location>
        <begin position="41"/>
        <end position="64"/>
    </location>
</feature>
<name>A0A059EXM9_9MICR</name>
<feature type="non-terminal residue" evidence="2">
    <location>
        <position position="1"/>
    </location>
</feature>
<feature type="transmembrane region" description="Helical" evidence="1">
    <location>
        <begin position="132"/>
        <end position="150"/>
    </location>
</feature>
<reference evidence="3" key="1">
    <citation type="submission" date="2013-02" db="EMBL/GenBank/DDBJ databases">
        <authorList>
            <consortium name="The Broad Institute Genome Sequencing Platform"/>
            <person name="Cuomo C."/>
            <person name="Becnel J."/>
            <person name="Sanscrainte N."/>
            <person name="Walker B."/>
            <person name="Young S.K."/>
            <person name="Zeng Q."/>
            <person name="Gargeya S."/>
            <person name="Fitzgerald M."/>
            <person name="Haas B."/>
            <person name="Abouelleil A."/>
            <person name="Alvarado L."/>
            <person name="Arachchi H.M."/>
            <person name="Berlin A.M."/>
            <person name="Chapman S.B."/>
            <person name="Dewar J."/>
            <person name="Goldberg J."/>
            <person name="Griggs A."/>
            <person name="Gujja S."/>
            <person name="Hansen M."/>
            <person name="Howarth C."/>
            <person name="Imamovic A."/>
            <person name="Larimer J."/>
            <person name="McCowan C."/>
            <person name="Murphy C."/>
            <person name="Neiman D."/>
            <person name="Pearson M."/>
            <person name="Priest M."/>
            <person name="Roberts A."/>
            <person name="Saif S."/>
            <person name="Shea T."/>
            <person name="Sisk P."/>
            <person name="Sykes S."/>
            <person name="Wortman J."/>
            <person name="Nusbaum C."/>
            <person name="Birren B."/>
        </authorList>
    </citation>
    <scope>NUCLEOTIDE SEQUENCE [LARGE SCALE GENOMIC DNA]</scope>
    <source>
        <strain evidence="3">PRA339</strain>
    </source>
</reference>
<feature type="transmembrane region" description="Helical" evidence="1">
    <location>
        <begin position="211"/>
        <end position="233"/>
    </location>
</feature>
<reference evidence="2 3" key="2">
    <citation type="submission" date="2014-03" db="EMBL/GenBank/DDBJ databases">
        <title>The Genome Sequence of Anncaliia algerae insect isolate PRA339.</title>
        <authorList>
            <consortium name="The Broad Institute Genome Sequencing Platform"/>
            <consortium name="The Broad Institute Genome Sequencing Center for Infectious Disease"/>
            <person name="Cuomo C."/>
            <person name="Becnel J."/>
            <person name="Sanscrainte N."/>
            <person name="Walker B."/>
            <person name="Young S.K."/>
            <person name="Zeng Q."/>
            <person name="Gargeya S."/>
            <person name="Fitzgerald M."/>
            <person name="Haas B."/>
            <person name="Abouelleil A."/>
            <person name="Alvarado L."/>
            <person name="Arachchi H.M."/>
            <person name="Berlin A.M."/>
            <person name="Chapman S.B."/>
            <person name="Dewar J."/>
            <person name="Goldberg J."/>
            <person name="Griggs A."/>
            <person name="Gujja S."/>
            <person name="Hansen M."/>
            <person name="Howarth C."/>
            <person name="Imamovic A."/>
            <person name="Larimer J."/>
            <person name="McCowan C."/>
            <person name="Murphy C."/>
            <person name="Neiman D."/>
            <person name="Pearson M."/>
            <person name="Priest M."/>
            <person name="Roberts A."/>
            <person name="Saif S."/>
            <person name="Shea T."/>
            <person name="Sisk P."/>
            <person name="Sykes S."/>
            <person name="Wortman J."/>
            <person name="Nusbaum C."/>
            <person name="Birren B."/>
        </authorList>
    </citation>
    <scope>NUCLEOTIDE SEQUENCE [LARGE SCALE GENOMIC DNA]</scope>
    <source>
        <strain evidence="2 3">PRA339</strain>
    </source>
</reference>
<evidence type="ECO:0000313" key="2">
    <source>
        <dbReference type="EMBL" id="KCZ79602.1"/>
    </source>
</evidence>
<dbReference type="Proteomes" id="UP000030655">
    <property type="component" value="Unassembled WGS sequence"/>
</dbReference>
<gene>
    <name evidence="2" type="ORF">H312_03009</name>
</gene>
<evidence type="ECO:0000313" key="3">
    <source>
        <dbReference type="Proteomes" id="UP000030655"/>
    </source>
</evidence>
<keyword evidence="3" id="KW-1185">Reference proteome</keyword>
<accession>A0A059EXM9</accession>
<keyword evidence="1" id="KW-0472">Membrane</keyword>
<protein>
    <submittedName>
        <fullName evidence="2">Uncharacterized protein</fullName>
    </submittedName>
</protein>